<dbReference type="EMBL" id="JANGCH010000004">
    <property type="protein sequence ID" value="MCQ5121472.1"/>
    <property type="molecule type" value="Genomic_DNA"/>
</dbReference>
<evidence type="ECO:0000313" key="1">
    <source>
        <dbReference type="EMBL" id="MCQ5121472.1"/>
    </source>
</evidence>
<name>A0ABT1SJS0_9FIRM</name>
<organism evidence="1 2">
    <name type="scientific">Massilicoli timonensis</name>
    <dbReference type="NCBI Taxonomy" id="2015901"/>
    <lineage>
        <taxon>Bacteria</taxon>
        <taxon>Bacillati</taxon>
        <taxon>Bacillota</taxon>
        <taxon>Erysipelotrichia</taxon>
        <taxon>Erysipelotrichales</taxon>
        <taxon>Erysipelotrichaceae</taxon>
        <taxon>Massilicoli</taxon>
    </lineage>
</organism>
<evidence type="ECO:0000313" key="2">
    <source>
        <dbReference type="Proteomes" id="UP001524435"/>
    </source>
</evidence>
<sequence length="354" mass="41605">MDARSRMVQFWRWFQGIEGAFYTALQKQQSEERNRYEEMINQKMEQLCGCKAVYEVDNHYMEMTCESGARKNIQYLCGLWETCAPQELRSRWIFNAFRKPLGEMAQHAYFELKGKRYGGHDIKVYYTIDDAAKLLHLQLYCEGFCYVEKKAAKEMAMYLLELYIGELELEARIGDVSILDAPIDAQDVVLLPNLYEDICDIVIDRNWLEYRDPTQIYFAYQLDHPVQNESLRKDMVAIVTSHPLLFEELVNQTYDQLHEFSTFGAEYGYLYYEPLAEKEKKSMIRAQYEKQIHELLSPLGIARTIGGAIGTKYAYIDMAIFDKKAFYQALEKINEKVDVMFTYRAFMGEEEGKE</sequence>
<reference evidence="1 2" key="1">
    <citation type="submission" date="2022-06" db="EMBL/GenBank/DDBJ databases">
        <title>Isolation of gut microbiota from human fecal samples.</title>
        <authorList>
            <person name="Pamer E.G."/>
            <person name="Barat B."/>
            <person name="Waligurski E."/>
            <person name="Medina S."/>
            <person name="Paddock L."/>
            <person name="Mostad J."/>
        </authorList>
    </citation>
    <scope>NUCLEOTIDE SEQUENCE [LARGE SCALE GENOMIC DNA]</scope>
    <source>
        <strain evidence="1 2">DFI.6.1</strain>
    </source>
</reference>
<keyword evidence="2" id="KW-1185">Reference proteome</keyword>
<proteinExistence type="predicted"/>
<gene>
    <name evidence="1" type="ORF">NE663_04270</name>
</gene>
<protein>
    <submittedName>
        <fullName evidence="1">Uncharacterized protein</fullName>
    </submittedName>
</protein>
<dbReference type="Proteomes" id="UP001524435">
    <property type="component" value="Unassembled WGS sequence"/>
</dbReference>
<dbReference type="RefSeq" id="WP_256197560.1">
    <property type="nucleotide sequence ID" value="NZ_JANGCH010000004.1"/>
</dbReference>
<comment type="caution">
    <text evidence="1">The sequence shown here is derived from an EMBL/GenBank/DDBJ whole genome shotgun (WGS) entry which is preliminary data.</text>
</comment>
<accession>A0ABT1SJS0</accession>